<name>A0A6C0K4X6_9ZZZZ</name>
<protein>
    <submittedName>
        <fullName evidence="1">Uncharacterized protein</fullName>
    </submittedName>
</protein>
<dbReference type="EMBL" id="MN740781">
    <property type="protein sequence ID" value="QHU11288.1"/>
    <property type="molecule type" value="Genomic_DNA"/>
</dbReference>
<reference evidence="1" key="1">
    <citation type="journal article" date="2020" name="Nature">
        <title>Giant virus diversity and host interactions through global metagenomics.</title>
        <authorList>
            <person name="Schulz F."/>
            <person name="Roux S."/>
            <person name="Paez-Espino D."/>
            <person name="Jungbluth S."/>
            <person name="Walsh D.A."/>
            <person name="Denef V.J."/>
            <person name="McMahon K.D."/>
            <person name="Konstantinidis K.T."/>
            <person name="Eloe-Fadrosh E.A."/>
            <person name="Kyrpides N.C."/>
            <person name="Woyke T."/>
        </authorList>
    </citation>
    <scope>NUCLEOTIDE SEQUENCE</scope>
    <source>
        <strain evidence="1">GVMAG-S-1101165-84</strain>
    </source>
</reference>
<organism evidence="1">
    <name type="scientific">viral metagenome</name>
    <dbReference type="NCBI Taxonomy" id="1070528"/>
    <lineage>
        <taxon>unclassified sequences</taxon>
        <taxon>metagenomes</taxon>
        <taxon>organismal metagenomes</taxon>
    </lineage>
</organism>
<evidence type="ECO:0000313" key="1">
    <source>
        <dbReference type="EMBL" id="QHU11288.1"/>
    </source>
</evidence>
<dbReference type="AlphaFoldDB" id="A0A6C0K4X6"/>
<sequence>MFRRSSAVKPIQTVEANPLLLFKDPIKVSMYGVRDAIIAKIKELAPNAPMTKPFTDHLLKMGKEKLNKYNTLDFVLQEFHLTVQIFTPLVGGETLTYTLPADAGDPPPDLLRTKFLGLF</sequence>
<proteinExistence type="predicted"/>
<accession>A0A6C0K4X6</accession>